<keyword evidence="3 5" id="KW-0808">Transferase</keyword>
<dbReference type="InterPro" id="IPR011610">
    <property type="entry name" value="SAM_mthyl_Trfase_ML2640-like"/>
</dbReference>
<dbReference type="InterPro" id="IPR029063">
    <property type="entry name" value="SAM-dependent_MTases_sf"/>
</dbReference>
<dbReference type="InterPro" id="IPR000551">
    <property type="entry name" value="MerR-type_HTH_dom"/>
</dbReference>
<dbReference type="AlphaFoldDB" id="I2Q3Q8"/>
<dbReference type="InterPro" id="IPR009061">
    <property type="entry name" value="DNA-bd_dom_put_sf"/>
</dbReference>
<dbReference type="NCBIfam" id="TIGR00027">
    <property type="entry name" value="mthyl_TIGR00027"/>
    <property type="match status" value="1"/>
</dbReference>
<evidence type="ECO:0000259" key="4">
    <source>
        <dbReference type="PROSITE" id="PS50937"/>
    </source>
</evidence>
<organism evidence="5">
    <name type="scientific">Desulfovibrio sp. U5L</name>
    <dbReference type="NCBI Taxonomy" id="596152"/>
    <lineage>
        <taxon>Bacteria</taxon>
        <taxon>Pseudomonadati</taxon>
        <taxon>Thermodesulfobacteriota</taxon>
        <taxon>Desulfovibrionia</taxon>
        <taxon>Desulfovibrionales</taxon>
        <taxon>Desulfovibrionaceae</taxon>
        <taxon>Desulfovibrio</taxon>
    </lineage>
</organism>
<dbReference type="EMBL" id="JH600068">
    <property type="protein sequence ID" value="EIG54414.1"/>
    <property type="molecule type" value="Genomic_DNA"/>
</dbReference>
<dbReference type="Gene3D" id="3.40.50.150">
    <property type="entry name" value="Vaccinia Virus protein VP39"/>
    <property type="match status" value="1"/>
</dbReference>
<dbReference type="eggNOG" id="COG3315">
    <property type="taxonomic scope" value="Bacteria"/>
</dbReference>
<dbReference type="PROSITE" id="PS00552">
    <property type="entry name" value="HTH_MERR_1"/>
    <property type="match status" value="1"/>
</dbReference>
<dbReference type="SMART" id="SM00422">
    <property type="entry name" value="HTH_MERR"/>
    <property type="match status" value="1"/>
</dbReference>
<protein>
    <submittedName>
        <fullName evidence="5">Methyltransferase, putative, TIGR00027 family</fullName>
    </submittedName>
</protein>
<dbReference type="PROSITE" id="PS50937">
    <property type="entry name" value="HTH_MERR_2"/>
    <property type="match status" value="1"/>
</dbReference>
<dbReference type="STRING" id="596152.DesU5LDRAFT_2769"/>
<dbReference type="GO" id="GO:0003677">
    <property type="term" value="F:DNA binding"/>
    <property type="evidence" value="ECO:0007669"/>
    <property type="project" value="InterPro"/>
</dbReference>
<keyword evidence="2 5" id="KW-0489">Methyltransferase</keyword>
<proteinExistence type="inferred from homology"/>
<dbReference type="eggNOG" id="COG0789">
    <property type="taxonomic scope" value="Bacteria"/>
</dbReference>
<dbReference type="CDD" id="cd01106">
    <property type="entry name" value="HTH_TipAL-Mta"/>
    <property type="match status" value="1"/>
</dbReference>
<name>I2Q3Q8_9BACT</name>
<dbReference type="InterPro" id="IPR007213">
    <property type="entry name" value="Ppm1/Ppm2/Tcmp"/>
</dbReference>
<dbReference type="HOGENOM" id="CLU_031609_0_0_7"/>
<sequence>MRLRIGELARQVGLSVRTLHHYDAIGLLRPSGRSAKGYRLYGRDEVVRLHAILALKAFGCSLVEVREALAQGEAVLPELLARQIDILAAKERQARELGDRLRRLRERVVRNETTTMDDWLVILGKMQMFGQYFSTDELAVLRAGSGAAGEAGPVREAWRELANGVALAMDRGVWPESDEAAGLVRPVIALARKLTGGDPALGARLREMLFREERARQAAGLTAEGLAWIDAAVAALREKDAAVAALREKDVAGAALREKDAAGAALREQDAAVAAQGEKDAAGAALQGKDAAGAPQPTATAAPWGTALAVATLRAAHQLLDDPPVFVDPLALRLVGPGREAAIRRDPARFDAGGLRGLRVSVAVRSRLAEDAWAAARDRGIGQYVILGAGFDTFAYRTPDRKSRIFEVDHPGTLAEKRRRLAEAGVAVPDNLTFAPLDFERQALGTALGAAGFDPGRPAFFSWLGVAMYLTEQVVWSVLAEIAGLAAGSRVVFDYPVLPALLTPAERQAREAILARCAARGEPWRSAFAPAAVGEGLAALGFGPIEDLGGPELTARYLAGRPDGLVKNGLTRVVLGTLGP</sequence>
<dbReference type="GO" id="GO:0032259">
    <property type="term" value="P:methylation"/>
    <property type="evidence" value="ECO:0007669"/>
    <property type="project" value="UniProtKB-KW"/>
</dbReference>
<dbReference type="PANTHER" id="PTHR43619">
    <property type="entry name" value="S-ADENOSYL-L-METHIONINE-DEPENDENT METHYLTRANSFERASE YKTD-RELATED"/>
    <property type="match status" value="1"/>
</dbReference>
<comment type="similarity">
    <text evidence="1">Belongs to the UPF0677 family.</text>
</comment>
<dbReference type="Pfam" id="PF04072">
    <property type="entry name" value="LCM"/>
    <property type="match status" value="1"/>
</dbReference>
<gene>
    <name evidence="5" type="ORF">DesU5LDRAFT_2769</name>
</gene>
<evidence type="ECO:0000256" key="3">
    <source>
        <dbReference type="ARBA" id="ARBA00022679"/>
    </source>
</evidence>
<dbReference type="Pfam" id="PF13411">
    <property type="entry name" value="MerR_1"/>
    <property type="match status" value="1"/>
</dbReference>
<feature type="domain" description="HTH merR-type" evidence="4">
    <location>
        <begin position="1"/>
        <end position="71"/>
    </location>
</feature>
<dbReference type="PANTHER" id="PTHR43619:SF2">
    <property type="entry name" value="S-ADENOSYL-L-METHIONINE-DEPENDENT METHYLTRANSFERASES SUPERFAMILY PROTEIN"/>
    <property type="match status" value="1"/>
</dbReference>
<evidence type="ECO:0000256" key="2">
    <source>
        <dbReference type="ARBA" id="ARBA00022603"/>
    </source>
</evidence>
<dbReference type="GO" id="GO:0008168">
    <property type="term" value="F:methyltransferase activity"/>
    <property type="evidence" value="ECO:0007669"/>
    <property type="project" value="UniProtKB-KW"/>
</dbReference>
<evidence type="ECO:0000313" key="5">
    <source>
        <dbReference type="EMBL" id="EIG54414.1"/>
    </source>
</evidence>
<dbReference type="SUPFAM" id="SSF53335">
    <property type="entry name" value="S-adenosyl-L-methionine-dependent methyltransferases"/>
    <property type="match status" value="1"/>
</dbReference>
<accession>I2Q3Q8</accession>
<evidence type="ECO:0000256" key="1">
    <source>
        <dbReference type="ARBA" id="ARBA00008138"/>
    </source>
</evidence>
<reference evidence="5" key="1">
    <citation type="submission" date="2011-11" db="EMBL/GenBank/DDBJ databases">
        <title>Improved High-Quality Draft sequence of Desulfovibrio sp. U5L.</title>
        <authorList>
            <consortium name="US DOE Joint Genome Institute"/>
            <person name="Lucas S."/>
            <person name="Han J."/>
            <person name="Lapidus A."/>
            <person name="Cheng J.-F."/>
            <person name="Goodwin L."/>
            <person name="Pitluck S."/>
            <person name="Peters L."/>
            <person name="Ovchinnikova G."/>
            <person name="Held B."/>
            <person name="Detter J.C."/>
            <person name="Han C."/>
            <person name="Tapia R."/>
            <person name="Land M."/>
            <person name="Hauser L."/>
            <person name="Kyrpides N."/>
            <person name="Ivanova N."/>
            <person name="Pagani I."/>
            <person name="Gabster J."/>
            <person name="Walker C."/>
            <person name="Stolyar S."/>
            <person name="Stahl D."/>
            <person name="Arkin A."/>
            <person name="Dehal P."/>
            <person name="Hazen T."/>
            <person name="Woyke T."/>
        </authorList>
    </citation>
    <scope>NUCLEOTIDE SEQUENCE [LARGE SCALE GENOMIC DNA]</scope>
    <source>
        <strain evidence="5">U5L</strain>
    </source>
</reference>
<dbReference type="SUPFAM" id="SSF46955">
    <property type="entry name" value="Putative DNA-binding domain"/>
    <property type="match status" value="1"/>
</dbReference>
<dbReference type="GO" id="GO:0006355">
    <property type="term" value="P:regulation of DNA-templated transcription"/>
    <property type="evidence" value="ECO:0007669"/>
    <property type="project" value="InterPro"/>
</dbReference>
<dbReference type="PRINTS" id="PR00040">
    <property type="entry name" value="HTHMERR"/>
</dbReference>
<dbReference type="Gene3D" id="1.10.1660.10">
    <property type="match status" value="1"/>
</dbReference>